<protein>
    <recommendedName>
        <fullName evidence="9">SSD domain-containing protein</fullName>
    </recommendedName>
</protein>
<evidence type="ECO:0000256" key="4">
    <source>
        <dbReference type="ARBA" id="ARBA00023136"/>
    </source>
</evidence>
<evidence type="ECO:0000313" key="8">
    <source>
        <dbReference type="Proteomes" id="UP001190700"/>
    </source>
</evidence>
<dbReference type="GO" id="GO:0022857">
    <property type="term" value="F:transmembrane transporter activity"/>
    <property type="evidence" value="ECO:0007669"/>
    <property type="project" value="TreeGrafter"/>
</dbReference>
<keyword evidence="8" id="KW-1185">Reference proteome</keyword>
<dbReference type="EMBL" id="LGRX02006276">
    <property type="protein sequence ID" value="KAK3277018.1"/>
    <property type="molecule type" value="Genomic_DNA"/>
</dbReference>
<keyword evidence="5" id="KW-0325">Glycoprotein</keyword>
<evidence type="ECO:0008006" key="9">
    <source>
        <dbReference type="Google" id="ProtNLM"/>
    </source>
</evidence>
<gene>
    <name evidence="7" type="ORF">CYMTET_14951</name>
</gene>
<dbReference type="AlphaFoldDB" id="A0AAE0GFC6"/>
<dbReference type="GO" id="GO:0016020">
    <property type="term" value="C:membrane"/>
    <property type="evidence" value="ECO:0007669"/>
    <property type="project" value="UniProtKB-SubCell"/>
</dbReference>
<comment type="caution">
    <text evidence="7">The sequence shown here is derived from an EMBL/GenBank/DDBJ whole genome shotgun (WGS) entry which is preliminary data.</text>
</comment>
<dbReference type="PANTHER" id="PTHR45951">
    <property type="entry name" value="PROTEIN DISPATCHED-RELATED"/>
    <property type="match status" value="1"/>
</dbReference>
<dbReference type="SUPFAM" id="SSF82866">
    <property type="entry name" value="Multidrug efflux transporter AcrB transmembrane domain"/>
    <property type="match status" value="1"/>
</dbReference>
<evidence type="ECO:0000256" key="5">
    <source>
        <dbReference type="ARBA" id="ARBA00023180"/>
    </source>
</evidence>
<dbReference type="Gene3D" id="1.20.1640.10">
    <property type="entry name" value="Multidrug efflux transporter AcrB transmembrane domain"/>
    <property type="match status" value="1"/>
</dbReference>
<feature type="transmembrane region" description="Helical" evidence="6">
    <location>
        <begin position="54"/>
        <end position="80"/>
    </location>
</feature>
<name>A0AAE0GFC6_9CHLO</name>
<dbReference type="InterPro" id="IPR052081">
    <property type="entry name" value="Dispatched_Hh_regulator"/>
</dbReference>
<evidence type="ECO:0000256" key="1">
    <source>
        <dbReference type="ARBA" id="ARBA00004141"/>
    </source>
</evidence>
<evidence type="ECO:0000256" key="2">
    <source>
        <dbReference type="ARBA" id="ARBA00022692"/>
    </source>
</evidence>
<keyword evidence="2 6" id="KW-0812">Transmembrane</keyword>
<evidence type="ECO:0000313" key="7">
    <source>
        <dbReference type="EMBL" id="KAK3277018.1"/>
    </source>
</evidence>
<dbReference type="Proteomes" id="UP001190700">
    <property type="component" value="Unassembled WGS sequence"/>
</dbReference>
<comment type="subcellular location">
    <subcellularLocation>
        <location evidence="1">Membrane</location>
        <topology evidence="1">Multi-pass membrane protein</topology>
    </subcellularLocation>
</comment>
<feature type="transmembrane region" description="Helical" evidence="6">
    <location>
        <begin position="21"/>
        <end position="48"/>
    </location>
</feature>
<keyword evidence="4 6" id="KW-0472">Membrane</keyword>
<keyword evidence="3 6" id="KW-1133">Transmembrane helix</keyword>
<evidence type="ECO:0000256" key="6">
    <source>
        <dbReference type="SAM" id="Phobius"/>
    </source>
</evidence>
<accession>A0AAE0GFC6</accession>
<organism evidence="7 8">
    <name type="scientific">Cymbomonas tetramitiformis</name>
    <dbReference type="NCBI Taxonomy" id="36881"/>
    <lineage>
        <taxon>Eukaryota</taxon>
        <taxon>Viridiplantae</taxon>
        <taxon>Chlorophyta</taxon>
        <taxon>Pyramimonadophyceae</taxon>
        <taxon>Pyramimonadales</taxon>
        <taxon>Pyramimonadaceae</taxon>
        <taxon>Cymbomonas</taxon>
    </lineage>
</organism>
<dbReference type="PANTHER" id="PTHR45951:SF7">
    <property type="entry name" value="SSD DOMAIN-CONTAINING PROTEIN"/>
    <property type="match status" value="1"/>
</dbReference>
<reference evidence="7 8" key="1">
    <citation type="journal article" date="2015" name="Genome Biol. Evol.">
        <title>Comparative Genomics of a Bacterivorous Green Alga Reveals Evolutionary Causalities and Consequences of Phago-Mixotrophic Mode of Nutrition.</title>
        <authorList>
            <person name="Burns J.A."/>
            <person name="Paasch A."/>
            <person name="Narechania A."/>
            <person name="Kim E."/>
        </authorList>
    </citation>
    <scope>NUCLEOTIDE SEQUENCE [LARGE SCALE GENOMIC DNA]</scope>
    <source>
        <strain evidence="7 8">PLY_AMNH</strain>
    </source>
</reference>
<proteinExistence type="predicted"/>
<evidence type="ECO:0000256" key="3">
    <source>
        <dbReference type="ARBA" id="ARBA00022989"/>
    </source>
</evidence>
<sequence>MQWEWLQESKFKSRLERTQDAMTTMGVSIIAGAMTTLMSGSFLFGAVMSFFNKFGFIICFTIFSSFAWSMFFFPVVCALWGPEDHTGDVAPLISKLHAYAKARFTKESTSDDSTKAKE</sequence>